<dbReference type="Gene3D" id="3.90.226.10">
    <property type="entry name" value="2-enoyl-CoA Hydratase, Chain A, domain 1"/>
    <property type="match status" value="1"/>
</dbReference>
<dbReference type="EMBL" id="CP000249">
    <property type="protein sequence ID" value="ABD12777.1"/>
    <property type="molecule type" value="Genomic_DNA"/>
</dbReference>
<dbReference type="GO" id="GO:0004300">
    <property type="term" value="F:enoyl-CoA hydratase activity"/>
    <property type="evidence" value="ECO:0007669"/>
    <property type="project" value="UniProtKB-EC"/>
</dbReference>
<name>Q2J7G5_FRACC</name>
<dbReference type="InterPro" id="IPR029045">
    <property type="entry name" value="ClpP/crotonase-like_dom_sf"/>
</dbReference>
<dbReference type="OrthoDB" id="9777711at2"/>
<dbReference type="STRING" id="106370.Francci3_3423"/>
<dbReference type="AlphaFoldDB" id="Q2J7G5"/>
<evidence type="ECO:0000313" key="4">
    <source>
        <dbReference type="Proteomes" id="UP000001937"/>
    </source>
</evidence>
<dbReference type="RefSeq" id="WP_011437802.1">
    <property type="nucleotide sequence ID" value="NC_007777.1"/>
</dbReference>
<evidence type="ECO:0000313" key="3">
    <source>
        <dbReference type="EMBL" id="ABD12777.1"/>
    </source>
</evidence>
<dbReference type="Pfam" id="PF00378">
    <property type="entry name" value="ECH_1"/>
    <property type="match status" value="1"/>
</dbReference>
<dbReference type="PANTHER" id="PTHR43802">
    <property type="entry name" value="ENOYL-COA HYDRATASE"/>
    <property type="match status" value="1"/>
</dbReference>
<dbReference type="EC" id="4.2.1.17" evidence="3"/>
<dbReference type="Proteomes" id="UP000001937">
    <property type="component" value="Chromosome"/>
</dbReference>
<proteinExistence type="inferred from homology"/>
<dbReference type="eggNOG" id="COG1024">
    <property type="taxonomic scope" value="Bacteria"/>
</dbReference>
<gene>
    <name evidence="3" type="ordered locus">Francci3_3423</name>
</gene>
<keyword evidence="3" id="KW-0456">Lyase</keyword>
<organism evidence="3 4">
    <name type="scientific">Frankia casuarinae (strain DSM 45818 / CECT 9043 / HFP020203 / CcI3)</name>
    <dbReference type="NCBI Taxonomy" id="106370"/>
    <lineage>
        <taxon>Bacteria</taxon>
        <taxon>Bacillati</taxon>
        <taxon>Actinomycetota</taxon>
        <taxon>Actinomycetes</taxon>
        <taxon>Frankiales</taxon>
        <taxon>Frankiaceae</taxon>
        <taxon>Frankia</taxon>
    </lineage>
</organism>
<evidence type="ECO:0000256" key="1">
    <source>
        <dbReference type="ARBA" id="ARBA00005254"/>
    </source>
</evidence>
<reference evidence="3 4" key="1">
    <citation type="journal article" date="2007" name="Genome Res.">
        <title>Genome characteristics of facultatively symbiotic Frankia sp. strains reflect host range and host plant biogeography.</title>
        <authorList>
            <person name="Normand P."/>
            <person name="Lapierre P."/>
            <person name="Tisa L.S."/>
            <person name="Gogarten J.P."/>
            <person name="Alloisio N."/>
            <person name="Bagnarol E."/>
            <person name="Bassi C.A."/>
            <person name="Berry A.M."/>
            <person name="Bickhart D.M."/>
            <person name="Choisne N."/>
            <person name="Couloux A."/>
            <person name="Cournoyer B."/>
            <person name="Cruveiller S."/>
            <person name="Daubin V."/>
            <person name="Demange N."/>
            <person name="Francino M.P."/>
            <person name="Goltsman E."/>
            <person name="Huang Y."/>
            <person name="Kopp O.R."/>
            <person name="Labarre L."/>
            <person name="Lapidus A."/>
            <person name="Lavire C."/>
            <person name="Marechal J."/>
            <person name="Martinez M."/>
            <person name="Mastronunzio J.E."/>
            <person name="Mullin B.C."/>
            <person name="Niemann J."/>
            <person name="Pujic P."/>
            <person name="Rawnsley T."/>
            <person name="Rouy Z."/>
            <person name="Schenowitz C."/>
            <person name="Sellstedt A."/>
            <person name="Tavares F."/>
            <person name="Tomkins J.P."/>
            <person name="Vallenet D."/>
            <person name="Valverde C."/>
            <person name="Wall L.G."/>
            <person name="Wang Y."/>
            <person name="Medigue C."/>
            <person name="Benson D.R."/>
        </authorList>
    </citation>
    <scope>NUCLEOTIDE SEQUENCE [LARGE SCALE GENOMIC DNA]</scope>
    <source>
        <strain evidence="4">DSM 45818 / CECT 9043 / CcI3</strain>
    </source>
</reference>
<dbReference type="InterPro" id="IPR018376">
    <property type="entry name" value="Enoyl-CoA_hyd/isom_CS"/>
</dbReference>
<comment type="similarity">
    <text evidence="1 2">Belongs to the enoyl-CoA hydratase/isomerase family.</text>
</comment>
<accession>Q2J7G5</accession>
<dbReference type="PANTHER" id="PTHR43802:SF1">
    <property type="entry name" value="IP11341P-RELATED"/>
    <property type="match status" value="1"/>
</dbReference>
<protein>
    <submittedName>
        <fullName evidence="3">Enoyl-CoA hydratase</fullName>
        <ecNumber evidence="3">4.2.1.17</ecNumber>
    </submittedName>
</protein>
<sequence length="260" mass="27343">MSESGDIAVQTLPGHVAVVEVCRPPHNFFDVRLIQTLADIYDKLGADSDVRAVVLCSQGRNFCAGADFSGASAAEAISADEGAPALYREALRLFASPIPVVAAVQGSAVGGGLGLALSADFRVASPDSRFAANFSRIGLHQGFGISVTLPAVVGRQKALDLLYTGRRVGGQEAFDIGLADRLVPNAELREAAVALAGEVTAAAPLAVRSIRETMWADLVPVIRAATERETAEQARLRATEDFAEGVRASTERRAPRFTGR</sequence>
<dbReference type="SUPFAM" id="SSF52096">
    <property type="entry name" value="ClpP/crotonase"/>
    <property type="match status" value="1"/>
</dbReference>
<accession>A0A1X1Q0X2</accession>
<evidence type="ECO:0000256" key="2">
    <source>
        <dbReference type="RuleBase" id="RU003707"/>
    </source>
</evidence>
<dbReference type="HOGENOM" id="CLU_009834_7_6_11"/>
<dbReference type="PROSITE" id="PS00166">
    <property type="entry name" value="ENOYL_COA_HYDRATASE"/>
    <property type="match status" value="1"/>
</dbReference>
<dbReference type="CDD" id="cd06558">
    <property type="entry name" value="crotonase-like"/>
    <property type="match status" value="1"/>
</dbReference>
<keyword evidence="4" id="KW-1185">Reference proteome</keyword>
<dbReference type="KEGG" id="fra:Francci3_3423"/>
<dbReference type="InterPro" id="IPR001753">
    <property type="entry name" value="Enoyl-CoA_hydra/iso"/>
</dbReference>